<reference evidence="2 3" key="1">
    <citation type="submission" date="2024-05" db="EMBL/GenBank/DDBJ databases">
        <title>A draft genome resource for the thread blight pathogen Marasmius tenuissimus strain MS-2.</title>
        <authorList>
            <person name="Yulfo-Soto G.E."/>
            <person name="Baruah I.K."/>
            <person name="Amoako-Attah I."/>
            <person name="Bukari Y."/>
            <person name="Meinhardt L.W."/>
            <person name="Bailey B.A."/>
            <person name="Cohen S.P."/>
        </authorList>
    </citation>
    <scope>NUCLEOTIDE SEQUENCE [LARGE SCALE GENOMIC DNA]</scope>
    <source>
        <strain evidence="2 3">MS-2</strain>
    </source>
</reference>
<keyword evidence="3" id="KW-1185">Reference proteome</keyword>
<evidence type="ECO:0000313" key="2">
    <source>
        <dbReference type="EMBL" id="KAL0064674.1"/>
    </source>
</evidence>
<accession>A0ABR2ZV54</accession>
<proteinExistence type="predicted"/>
<organism evidence="2 3">
    <name type="scientific">Marasmius tenuissimus</name>
    <dbReference type="NCBI Taxonomy" id="585030"/>
    <lineage>
        <taxon>Eukaryota</taxon>
        <taxon>Fungi</taxon>
        <taxon>Dikarya</taxon>
        <taxon>Basidiomycota</taxon>
        <taxon>Agaricomycotina</taxon>
        <taxon>Agaricomycetes</taxon>
        <taxon>Agaricomycetidae</taxon>
        <taxon>Agaricales</taxon>
        <taxon>Marasmiineae</taxon>
        <taxon>Marasmiaceae</taxon>
        <taxon>Marasmius</taxon>
    </lineage>
</organism>
<feature type="region of interest" description="Disordered" evidence="1">
    <location>
        <begin position="1"/>
        <end position="53"/>
    </location>
</feature>
<gene>
    <name evidence="2" type="ORF">AAF712_008372</name>
</gene>
<dbReference type="Proteomes" id="UP001437256">
    <property type="component" value="Unassembled WGS sequence"/>
</dbReference>
<feature type="compositionally biased region" description="Polar residues" evidence="1">
    <location>
        <begin position="29"/>
        <end position="42"/>
    </location>
</feature>
<dbReference type="EMBL" id="JBBXMP010000058">
    <property type="protein sequence ID" value="KAL0064674.1"/>
    <property type="molecule type" value="Genomic_DNA"/>
</dbReference>
<feature type="region of interest" description="Disordered" evidence="1">
    <location>
        <begin position="296"/>
        <end position="329"/>
    </location>
</feature>
<protein>
    <submittedName>
        <fullName evidence="2">Uncharacterized protein</fullName>
    </submittedName>
</protein>
<name>A0ABR2ZV54_9AGAR</name>
<sequence length="415" mass="45917">MGDPEPLQSPSQSSGVLSRIRDFMENRENSQSFSPATNSLSLPATPGSLDHAGIGDITSTGFTSWTGSSDGTSPEEPFWTQPGQLTSQSALTLTNVIRNFSVEDGRALKRQKTLSADADREYDEFLNSLDAPASALSRIMLVLLQNRDINRAISEELKQRWTPSDPLLETAKEYGQLTLLSPRIHAYKGTRLALMVVETMRKLGVAELPPPHETGRLAVITKSINRSFTDMRYLIKLKIGQSIYDDEGSYQPTDVGTLLHGCIGTTRAPPLATALARMAFLRSIWLELFEKQRAEEKRSEEGTVAQGATSRGGGKPKNPKKRGFSEKKNQLRDLPNVPKFWDYVDIQLEEMRKLCKTPDILAGAFRKFYDDDIKLYGSSSAPVTEMKDLEDWLGTLHSATASAQQVGTSDRNASE</sequence>
<feature type="compositionally biased region" description="Basic and acidic residues" evidence="1">
    <location>
        <begin position="19"/>
        <end position="28"/>
    </location>
</feature>
<comment type="caution">
    <text evidence="2">The sequence shown here is derived from an EMBL/GenBank/DDBJ whole genome shotgun (WGS) entry which is preliminary data.</text>
</comment>
<evidence type="ECO:0000313" key="3">
    <source>
        <dbReference type="Proteomes" id="UP001437256"/>
    </source>
</evidence>
<evidence type="ECO:0000256" key="1">
    <source>
        <dbReference type="SAM" id="MobiDB-lite"/>
    </source>
</evidence>